<comment type="similarity">
    <text evidence="2">Belongs to the DedA family.</text>
</comment>
<name>A0ABS8NAG4_9CLOT</name>
<dbReference type="InterPro" id="IPR051311">
    <property type="entry name" value="DedA_domain"/>
</dbReference>
<reference evidence="9" key="1">
    <citation type="submission" date="2021-11" db="EMBL/GenBank/DDBJ databases">
        <authorList>
            <person name="Qingchun L."/>
            <person name="Dong Z."/>
            <person name="Zongwei Q."/>
            <person name="Jia Z."/>
            <person name="Duotao L."/>
        </authorList>
    </citation>
    <scope>NUCLEOTIDE SEQUENCE</scope>
    <source>
        <strain evidence="9">WLY-B-L2</strain>
    </source>
</reference>
<evidence type="ECO:0000259" key="8">
    <source>
        <dbReference type="Pfam" id="PF09335"/>
    </source>
</evidence>
<keyword evidence="4 7" id="KW-0812">Transmembrane</keyword>
<dbReference type="PANTHER" id="PTHR42709">
    <property type="entry name" value="ALKALINE PHOSPHATASE LIKE PROTEIN"/>
    <property type="match status" value="1"/>
</dbReference>
<dbReference type="InterPro" id="IPR032816">
    <property type="entry name" value="VTT_dom"/>
</dbReference>
<feature type="transmembrane region" description="Helical" evidence="7">
    <location>
        <begin position="50"/>
        <end position="76"/>
    </location>
</feature>
<evidence type="ECO:0000256" key="2">
    <source>
        <dbReference type="ARBA" id="ARBA00010792"/>
    </source>
</evidence>
<dbReference type="Pfam" id="PF09335">
    <property type="entry name" value="VTT_dom"/>
    <property type="match status" value="1"/>
</dbReference>
<evidence type="ECO:0000256" key="5">
    <source>
        <dbReference type="ARBA" id="ARBA00022989"/>
    </source>
</evidence>
<keyword evidence="3" id="KW-1003">Cell membrane</keyword>
<evidence type="ECO:0000313" key="10">
    <source>
        <dbReference type="Proteomes" id="UP001165422"/>
    </source>
</evidence>
<evidence type="ECO:0000313" key="9">
    <source>
        <dbReference type="EMBL" id="MCC9296144.1"/>
    </source>
</evidence>
<sequence>MQEMIIEIMNQAGYIGVCLLIALENIFPPIPSEIILSFGGFMTTYTNMNVAGVVAFATLGSILGAIALYGIGCLLTPERLEELLDRKLFKILGFKKGDIAKTAKWFEEHGKKAILFGRCIPIIRSLISIPAGMAKINFFLFLLYTAIGSTAWNILLVSLGAFMGNSWEKVLYYFDMYSSITVFVLGGICIVVCLIFLKKRILQREN</sequence>
<feature type="transmembrane region" description="Helical" evidence="7">
    <location>
        <begin position="176"/>
        <end position="197"/>
    </location>
</feature>
<comment type="subcellular location">
    <subcellularLocation>
        <location evidence="1">Cell membrane</location>
        <topology evidence="1">Multi-pass membrane protein</topology>
    </subcellularLocation>
</comment>
<feature type="domain" description="VTT" evidence="8">
    <location>
        <begin position="30"/>
        <end position="161"/>
    </location>
</feature>
<evidence type="ECO:0000256" key="4">
    <source>
        <dbReference type="ARBA" id="ARBA00022692"/>
    </source>
</evidence>
<keyword evidence="6 7" id="KW-0472">Membrane</keyword>
<evidence type="ECO:0000256" key="1">
    <source>
        <dbReference type="ARBA" id="ARBA00004651"/>
    </source>
</evidence>
<evidence type="ECO:0000256" key="6">
    <source>
        <dbReference type="ARBA" id="ARBA00023136"/>
    </source>
</evidence>
<keyword evidence="10" id="KW-1185">Reference proteome</keyword>
<feature type="transmembrane region" description="Helical" evidence="7">
    <location>
        <begin position="138"/>
        <end position="164"/>
    </location>
</feature>
<evidence type="ECO:0000256" key="3">
    <source>
        <dbReference type="ARBA" id="ARBA00022475"/>
    </source>
</evidence>
<dbReference type="Proteomes" id="UP001165422">
    <property type="component" value="Unassembled WGS sequence"/>
</dbReference>
<evidence type="ECO:0000256" key="7">
    <source>
        <dbReference type="SAM" id="Phobius"/>
    </source>
</evidence>
<comment type="caution">
    <text evidence="9">The sequence shown here is derived from an EMBL/GenBank/DDBJ whole genome shotgun (WGS) entry which is preliminary data.</text>
</comment>
<gene>
    <name evidence="9" type="ORF">LN736_14890</name>
</gene>
<organism evidence="9 10">
    <name type="scientific">Clostridium aromativorans</name>
    <dbReference type="NCBI Taxonomy" id="2836848"/>
    <lineage>
        <taxon>Bacteria</taxon>
        <taxon>Bacillati</taxon>
        <taxon>Bacillota</taxon>
        <taxon>Clostridia</taxon>
        <taxon>Eubacteriales</taxon>
        <taxon>Clostridiaceae</taxon>
        <taxon>Clostridium</taxon>
    </lineage>
</organism>
<dbReference type="PANTHER" id="PTHR42709:SF6">
    <property type="entry name" value="UNDECAPRENYL PHOSPHATE TRANSPORTER A"/>
    <property type="match status" value="1"/>
</dbReference>
<feature type="transmembrane region" description="Helical" evidence="7">
    <location>
        <begin position="12"/>
        <end position="30"/>
    </location>
</feature>
<dbReference type="EMBL" id="JAJJPB010000024">
    <property type="protein sequence ID" value="MCC9296144.1"/>
    <property type="molecule type" value="Genomic_DNA"/>
</dbReference>
<dbReference type="RefSeq" id="WP_229981859.1">
    <property type="nucleotide sequence ID" value="NZ_JAJJPB010000024.1"/>
</dbReference>
<accession>A0ABS8NAG4</accession>
<protein>
    <submittedName>
        <fullName evidence="9">DedA family protein</fullName>
    </submittedName>
</protein>
<keyword evidence="5 7" id="KW-1133">Transmembrane helix</keyword>
<proteinExistence type="inferred from homology"/>